<dbReference type="InterPro" id="IPR036527">
    <property type="entry name" value="SCP2_sterol-bd_dom_sf"/>
</dbReference>
<evidence type="ECO:0000256" key="2">
    <source>
        <dbReference type="ARBA" id="ARBA00022488"/>
    </source>
</evidence>
<proteinExistence type="inferred from homology"/>
<comment type="caution">
    <text evidence="5">Lacks conserved residue(s) required for the propagation of feature annotation.</text>
</comment>
<reference evidence="7 8" key="1">
    <citation type="submission" date="2018-07" db="EMBL/GenBank/DDBJ databases">
        <title>Genomic Encyclopedia of Type Strains, Phase IV (KMG-IV): sequencing the most valuable type-strain genomes for metagenomic binning, comparative biology and taxonomic classification.</title>
        <authorList>
            <person name="Goeker M."/>
        </authorList>
    </citation>
    <scope>NUCLEOTIDE SEQUENCE [LARGE SCALE GENOMIC DNA]</scope>
    <source>
        <strain evidence="7 8">DSM 44290</strain>
    </source>
</reference>
<keyword evidence="4 5" id="KW-0012">Acyltransferase</keyword>
<comment type="caution">
    <text evidence="7">The sequence shown here is derived from an EMBL/GenBank/DDBJ whole genome shotgun (WGS) entry which is preliminary data.</text>
</comment>
<dbReference type="CDD" id="cd04301">
    <property type="entry name" value="NAT_SF"/>
    <property type="match status" value="1"/>
</dbReference>
<dbReference type="SUPFAM" id="SSF55729">
    <property type="entry name" value="Acyl-CoA N-acyltransferases (Nat)"/>
    <property type="match status" value="1"/>
</dbReference>
<evidence type="ECO:0000259" key="6">
    <source>
        <dbReference type="PROSITE" id="PS51186"/>
    </source>
</evidence>
<gene>
    <name evidence="7" type="ORF">DFR76_101428</name>
</gene>
<evidence type="ECO:0000256" key="4">
    <source>
        <dbReference type="ARBA" id="ARBA00023315"/>
    </source>
</evidence>
<dbReference type="InterPro" id="IPR051554">
    <property type="entry name" value="Acetyltransferase_Eis"/>
</dbReference>
<dbReference type="PANTHER" id="PTHR37817">
    <property type="entry name" value="N-ACETYLTRANSFERASE EIS"/>
    <property type="match status" value="1"/>
</dbReference>
<dbReference type="Proteomes" id="UP000254869">
    <property type="component" value="Unassembled WGS sequence"/>
</dbReference>
<dbReference type="InterPro" id="IPR022902">
    <property type="entry name" value="NAcTrfase_Eis"/>
</dbReference>
<comment type="similarity">
    <text evidence="1 5">Belongs to the acetyltransferase Eis family.</text>
</comment>
<name>A0A370IDV4_9NOCA</name>
<feature type="active site" description="Proton donor" evidence="5">
    <location>
        <position position="120"/>
    </location>
</feature>
<keyword evidence="8" id="KW-1185">Reference proteome</keyword>
<organism evidence="7 8">
    <name type="scientific">Nocardia pseudobrasiliensis</name>
    <dbReference type="NCBI Taxonomy" id="45979"/>
    <lineage>
        <taxon>Bacteria</taxon>
        <taxon>Bacillati</taxon>
        <taxon>Actinomycetota</taxon>
        <taxon>Actinomycetes</taxon>
        <taxon>Mycobacteriales</taxon>
        <taxon>Nocardiaceae</taxon>
        <taxon>Nocardia</taxon>
    </lineage>
</organism>
<dbReference type="STRING" id="1210086.GCA_001613105_00281"/>
<dbReference type="GO" id="GO:0034069">
    <property type="term" value="F:aminoglycoside N-acetyltransferase activity"/>
    <property type="evidence" value="ECO:0007669"/>
    <property type="project" value="TreeGrafter"/>
</dbReference>
<dbReference type="EMBL" id="QQBC01000001">
    <property type="protein sequence ID" value="RDI68892.1"/>
    <property type="molecule type" value="Genomic_DNA"/>
</dbReference>
<dbReference type="InterPro" id="IPR025559">
    <property type="entry name" value="Eis_dom"/>
</dbReference>
<sequence>MTVVEALARADEIRRAHGVFRTAMVGLPPLPPDADGLWEPGRTLGARVDGELVGTANSYTSWLVVPGGDRLPQAAVTHVGVLPTHTRRGVLTALLRRQLADFAARGEIVATLRASQGGIYERFGYGVAGSMARLELDPHRARLRDTVPASGPIRLLDAATAWESLAKIYAALDLSRPGCIDRPQYWWRLQEYTHGTPGYVATHGIPGGEDGFLRYRPLDTTDWPRSRDRTLVVDDLFATTPNAYAGLLRHLLSTDVADRIVFPAVASDEPVRHLLTDERATTLTALRDETWLRLVDALAALRRRTYRPGPPIILAVTDPLLPDNSGSYRISAESTTRTAEPADLTTDIAALAATYLGGTTWRHLSLAGRVTEHTPGALDRADDLFATREAPFSGTWF</sequence>
<evidence type="ECO:0000313" key="8">
    <source>
        <dbReference type="Proteomes" id="UP000254869"/>
    </source>
</evidence>
<evidence type="ECO:0000256" key="1">
    <source>
        <dbReference type="ARBA" id="ARBA00009213"/>
    </source>
</evidence>
<feature type="binding site" evidence="5">
    <location>
        <begin position="79"/>
        <end position="81"/>
    </location>
    <ligand>
        <name>acetyl-CoA</name>
        <dbReference type="ChEBI" id="CHEBI:57288"/>
    </ligand>
</feature>
<dbReference type="Pfam" id="PF17668">
    <property type="entry name" value="Acetyltransf_17"/>
    <property type="match status" value="1"/>
</dbReference>
<comment type="subunit">
    <text evidence="5">Homohexamer; trimer of dimers.</text>
</comment>
<keyword evidence="2" id="KW-1036">Host cytoplasmic vesicle</keyword>
<dbReference type="Gene3D" id="3.40.630.30">
    <property type="match status" value="2"/>
</dbReference>
<dbReference type="RefSeq" id="WP_067990621.1">
    <property type="nucleotide sequence ID" value="NZ_QQBC01000001.1"/>
</dbReference>
<dbReference type="InterPro" id="IPR016181">
    <property type="entry name" value="Acyl_CoA_acyltransferase"/>
</dbReference>
<protein>
    <submittedName>
        <fullName evidence="7">Putative acetyltransferase</fullName>
    </submittedName>
</protein>
<dbReference type="Pfam" id="PF13527">
    <property type="entry name" value="Acetyltransf_9"/>
    <property type="match status" value="1"/>
</dbReference>
<dbReference type="InterPro" id="IPR041380">
    <property type="entry name" value="Acetyltransf_17"/>
</dbReference>
<feature type="binding site" evidence="5">
    <location>
        <begin position="87"/>
        <end position="92"/>
    </location>
    <ligand>
        <name>acetyl-CoA</name>
        <dbReference type="ChEBI" id="CHEBI:57288"/>
    </ligand>
</feature>
<dbReference type="HAMAP" id="MF_01812">
    <property type="entry name" value="Eis"/>
    <property type="match status" value="1"/>
</dbReference>
<evidence type="ECO:0000256" key="5">
    <source>
        <dbReference type="HAMAP-Rule" id="MF_01812"/>
    </source>
</evidence>
<evidence type="ECO:0000313" key="7">
    <source>
        <dbReference type="EMBL" id="RDI68892.1"/>
    </source>
</evidence>
<keyword evidence="3 5" id="KW-0808">Transferase</keyword>
<dbReference type="NCBIfam" id="NF002367">
    <property type="entry name" value="PRK01346.1-4"/>
    <property type="match status" value="1"/>
</dbReference>
<dbReference type="Pfam" id="PF13530">
    <property type="entry name" value="SCP2_2"/>
    <property type="match status" value="1"/>
</dbReference>
<feature type="active site" description="Proton acceptor; via carboxylate" evidence="5">
    <location>
        <position position="397"/>
    </location>
</feature>
<dbReference type="AlphaFoldDB" id="A0A370IDV4"/>
<dbReference type="PROSITE" id="PS51186">
    <property type="entry name" value="GNAT"/>
    <property type="match status" value="1"/>
</dbReference>
<evidence type="ECO:0000256" key="3">
    <source>
        <dbReference type="ARBA" id="ARBA00022679"/>
    </source>
</evidence>
<dbReference type="Gene3D" id="3.30.1050.10">
    <property type="entry name" value="SCP2 sterol-binding domain"/>
    <property type="match status" value="1"/>
</dbReference>
<dbReference type="InterPro" id="IPR000182">
    <property type="entry name" value="GNAT_dom"/>
</dbReference>
<feature type="domain" description="N-acetyltransferase" evidence="6">
    <location>
        <begin position="1"/>
        <end position="148"/>
    </location>
</feature>
<dbReference type="PANTHER" id="PTHR37817:SF1">
    <property type="entry name" value="N-ACETYLTRANSFERASE EIS"/>
    <property type="match status" value="1"/>
</dbReference>
<dbReference type="SUPFAM" id="SSF55718">
    <property type="entry name" value="SCP-like"/>
    <property type="match status" value="1"/>
</dbReference>
<accession>A0A370IDV4</accession>
<dbReference type="GO" id="GO:0030649">
    <property type="term" value="P:aminoglycoside antibiotic catabolic process"/>
    <property type="evidence" value="ECO:0007669"/>
    <property type="project" value="TreeGrafter"/>
</dbReference>